<sequence length="197" mass="22572">MKNLFKFSLVLGVALLTMNVQASDIDFSLGVKKEQGKVITFVFSETNKLDLSIYDAEGKMIHTENVDSRTFINRTYDLNALPEGIYYLVAESEFKISKYKISVVGTTARLLETPISEEFKPVFTEKDGLLKLSFLNLDKSPTFVKIYDKEDILVYDSGMLMDQNIAKIFDVLIIQNEAYTFVVTNNDKTYTKTFYKR</sequence>
<dbReference type="RefSeq" id="WP_143389219.1">
    <property type="nucleotide sequence ID" value="NZ_VJZQ01000001.1"/>
</dbReference>
<dbReference type="Proteomes" id="UP000318585">
    <property type="component" value="Unassembled WGS sequence"/>
</dbReference>
<evidence type="ECO:0000313" key="4">
    <source>
        <dbReference type="Proteomes" id="UP000318585"/>
    </source>
</evidence>
<dbReference type="InterPro" id="IPR026444">
    <property type="entry name" value="Secre_tail"/>
</dbReference>
<reference evidence="3 4" key="1">
    <citation type="submission" date="2019-07" db="EMBL/GenBank/DDBJ databases">
        <title>Novel species of Flavobacterium.</title>
        <authorList>
            <person name="Liu Q."/>
            <person name="Xin Y.-H."/>
        </authorList>
    </citation>
    <scope>NUCLEOTIDE SEQUENCE [LARGE SCALE GENOMIC DNA]</scope>
    <source>
        <strain evidence="3 4">LB3P56</strain>
    </source>
</reference>
<protein>
    <submittedName>
        <fullName evidence="3">T9SS type A sorting domain-containing protein</fullName>
    </submittedName>
</protein>
<dbReference type="OrthoDB" id="978867at2"/>
<dbReference type="NCBIfam" id="TIGR04183">
    <property type="entry name" value="Por_Secre_tail"/>
    <property type="match status" value="1"/>
</dbReference>
<comment type="caution">
    <text evidence="3">The sequence shown here is derived from an EMBL/GenBank/DDBJ whole genome shotgun (WGS) entry which is preliminary data.</text>
</comment>
<proteinExistence type="predicted"/>
<evidence type="ECO:0000256" key="2">
    <source>
        <dbReference type="SAM" id="SignalP"/>
    </source>
</evidence>
<evidence type="ECO:0000256" key="1">
    <source>
        <dbReference type="ARBA" id="ARBA00022729"/>
    </source>
</evidence>
<organism evidence="3 4">
    <name type="scientific">Flavobacterium franklandianum</name>
    <dbReference type="NCBI Taxonomy" id="2594430"/>
    <lineage>
        <taxon>Bacteria</taxon>
        <taxon>Pseudomonadati</taxon>
        <taxon>Bacteroidota</taxon>
        <taxon>Flavobacteriia</taxon>
        <taxon>Flavobacteriales</taxon>
        <taxon>Flavobacteriaceae</taxon>
        <taxon>Flavobacterium</taxon>
    </lineage>
</organism>
<evidence type="ECO:0000313" key="3">
    <source>
        <dbReference type="EMBL" id="TRX21318.1"/>
    </source>
</evidence>
<dbReference type="EMBL" id="VJZR01000005">
    <property type="protein sequence ID" value="TRX21318.1"/>
    <property type="molecule type" value="Genomic_DNA"/>
</dbReference>
<feature type="chain" id="PRO_5021822905" evidence="2">
    <location>
        <begin position="23"/>
        <end position="197"/>
    </location>
</feature>
<keyword evidence="1 2" id="KW-0732">Signal</keyword>
<dbReference type="AlphaFoldDB" id="A0A553CL95"/>
<feature type="signal peptide" evidence="2">
    <location>
        <begin position="1"/>
        <end position="22"/>
    </location>
</feature>
<keyword evidence="4" id="KW-1185">Reference proteome</keyword>
<gene>
    <name evidence="3" type="ORF">FNW17_08155</name>
</gene>
<accession>A0A553CL95</accession>
<name>A0A553CL95_9FLAO</name>